<dbReference type="EMBL" id="BAABCQ010000029">
    <property type="protein sequence ID" value="GAA3969081.1"/>
    <property type="molecule type" value="Genomic_DNA"/>
</dbReference>
<dbReference type="Proteomes" id="UP001500034">
    <property type="component" value="Unassembled WGS sequence"/>
</dbReference>
<dbReference type="CDD" id="cd06583">
    <property type="entry name" value="PGRP"/>
    <property type="match status" value="1"/>
</dbReference>
<dbReference type="InterPro" id="IPR036505">
    <property type="entry name" value="Amidase/PGRP_sf"/>
</dbReference>
<protein>
    <recommendedName>
        <fullName evidence="2">Peptidoglycan recognition protein family domain-containing protein</fullName>
    </recommendedName>
</protein>
<name>A0ABP7PR26_9ACTN</name>
<dbReference type="InterPro" id="IPR002502">
    <property type="entry name" value="Amidase_domain"/>
</dbReference>
<dbReference type="PANTHER" id="PTHR11022:SF41">
    <property type="entry name" value="PEPTIDOGLYCAN-RECOGNITION PROTEIN LC-RELATED"/>
    <property type="match status" value="1"/>
</dbReference>
<evidence type="ECO:0000256" key="1">
    <source>
        <dbReference type="ARBA" id="ARBA00007553"/>
    </source>
</evidence>
<evidence type="ECO:0000313" key="3">
    <source>
        <dbReference type="EMBL" id="GAA3969081.1"/>
    </source>
</evidence>
<gene>
    <name evidence="3" type="ORF">GCM10022384_20430</name>
</gene>
<dbReference type="SUPFAM" id="SSF55846">
    <property type="entry name" value="N-acetylmuramoyl-L-alanine amidase-like"/>
    <property type="match status" value="1"/>
</dbReference>
<dbReference type="SMART" id="SM00701">
    <property type="entry name" value="PGRP"/>
    <property type="match status" value="1"/>
</dbReference>
<dbReference type="RefSeq" id="WP_345591183.1">
    <property type="nucleotide sequence ID" value="NZ_BAABCQ010000029.1"/>
</dbReference>
<comment type="similarity">
    <text evidence="1">Belongs to the N-acetylmuramoyl-L-alanine amidase 2 family.</text>
</comment>
<dbReference type="InterPro" id="IPR006619">
    <property type="entry name" value="PGRP_domain_met/bac"/>
</dbReference>
<reference evidence="4" key="1">
    <citation type="journal article" date="2019" name="Int. J. Syst. Evol. Microbiol.">
        <title>The Global Catalogue of Microorganisms (GCM) 10K type strain sequencing project: providing services to taxonomists for standard genome sequencing and annotation.</title>
        <authorList>
            <consortium name="The Broad Institute Genomics Platform"/>
            <consortium name="The Broad Institute Genome Sequencing Center for Infectious Disease"/>
            <person name="Wu L."/>
            <person name="Ma J."/>
        </authorList>
    </citation>
    <scope>NUCLEOTIDE SEQUENCE [LARGE SCALE GENOMIC DNA]</scope>
    <source>
        <strain evidence="4">JCM 17027</strain>
    </source>
</reference>
<comment type="caution">
    <text evidence="3">The sequence shown here is derived from an EMBL/GenBank/DDBJ whole genome shotgun (WGS) entry which is preliminary data.</text>
</comment>
<dbReference type="SUPFAM" id="SSF47090">
    <property type="entry name" value="PGBD-like"/>
    <property type="match status" value="2"/>
</dbReference>
<dbReference type="InterPro" id="IPR036365">
    <property type="entry name" value="PGBD-like_sf"/>
</dbReference>
<dbReference type="InterPro" id="IPR002477">
    <property type="entry name" value="Peptidoglycan-bd-like"/>
</dbReference>
<dbReference type="InterPro" id="IPR015510">
    <property type="entry name" value="PGRP"/>
</dbReference>
<dbReference type="Gene3D" id="1.10.101.10">
    <property type="entry name" value="PGBD-like superfamily/PGBD"/>
    <property type="match status" value="2"/>
</dbReference>
<dbReference type="Gene3D" id="3.40.80.10">
    <property type="entry name" value="Peptidoglycan recognition protein-like"/>
    <property type="match status" value="1"/>
</dbReference>
<proteinExistence type="inferred from homology"/>
<evidence type="ECO:0000259" key="2">
    <source>
        <dbReference type="SMART" id="SM00701"/>
    </source>
</evidence>
<sequence>MSIPRFVPRSSWGARSATKISTNISPELGGVAIHHTGGFRFAAADHRDCAGQVRGIQRDHMDGNGWWDIAYTYLVCNHGYVFEGRGVGLRSAANGSDFGNQRYYAICGLVGGFIVYDEITPQLVYGFRSAIAHLRSVGNAGTGTEPHGIFVSTDCPGSRLYSLMPDMEPGPGKGSGGWVPKPPPPMDSSYPSAPVFPGVFLHYPPATVHSSARTWQQRMAARGWSISVDDVYGEQSRRVCLAFQQEKGLTVDGVVGARTWYAAWNTPVTSGGSDPSAAPAWPGVLFSYPPATVHPGVRTWQQRMAARGWNIGTDGVYGPQSRTVCLDFQREKGLTTDGIVGPATWQAAWASPVT</sequence>
<evidence type="ECO:0000313" key="4">
    <source>
        <dbReference type="Proteomes" id="UP001500034"/>
    </source>
</evidence>
<dbReference type="InterPro" id="IPR036366">
    <property type="entry name" value="PGBDSf"/>
</dbReference>
<accession>A0ABP7PR26</accession>
<dbReference type="Pfam" id="PF01471">
    <property type="entry name" value="PG_binding_1"/>
    <property type="match status" value="2"/>
</dbReference>
<keyword evidence="4" id="KW-1185">Reference proteome</keyword>
<dbReference type="PANTHER" id="PTHR11022">
    <property type="entry name" value="PEPTIDOGLYCAN RECOGNITION PROTEIN"/>
    <property type="match status" value="1"/>
</dbReference>
<feature type="domain" description="Peptidoglycan recognition protein family" evidence="2">
    <location>
        <begin position="4"/>
        <end position="131"/>
    </location>
</feature>
<organism evidence="3 4">
    <name type="scientific">Streptomyces marokkonensis</name>
    <dbReference type="NCBI Taxonomy" id="324855"/>
    <lineage>
        <taxon>Bacteria</taxon>
        <taxon>Bacillati</taxon>
        <taxon>Actinomycetota</taxon>
        <taxon>Actinomycetes</taxon>
        <taxon>Kitasatosporales</taxon>
        <taxon>Streptomycetaceae</taxon>
        <taxon>Streptomyces</taxon>
    </lineage>
</organism>